<keyword evidence="2" id="KW-1185">Reference proteome</keyword>
<reference evidence="2" key="1">
    <citation type="submission" date="2016-11" db="EMBL/GenBank/DDBJ databases">
        <authorList>
            <person name="Varghese N."/>
            <person name="Submissions S."/>
        </authorList>
    </citation>
    <scope>NUCLEOTIDE SEQUENCE [LARGE SCALE GENOMIC DNA]</scope>
    <source>
        <strain evidence="2">DSM 10349</strain>
    </source>
</reference>
<dbReference type="OrthoDB" id="9844174at2"/>
<organism evidence="1 2">
    <name type="scientific">Desulforamulus aeronauticus DSM 10349</name>
    <dbReference type="NCBI Taxonomy" id="1121421"/>
    <lineage>
        <taxon>Bacteria</taxon>
        <taxon>Bacillati</taxon>
        <taxon>Bacillota</taxon>
        <taxon>Clostridia</taxon>
        <taxon>Eubacteriales</taxon>
        <taxon>Peptococcaceae</taxon>
        <taxon>Desulforamulus</taxon>
    </lineage>
</organism>
<name>A0A1M6RDB0_9FIRM</name>
<sequence>MQAMDKLYLDKKAAVQKMLETTIEMSKDISDEDVNNLDMHLAKRQELMSKIDEIDREITLLEAPESEQVKNIKTEIKGMIKEIIDYDVRYKESLSRAQFLMKQKLKEVKTGRVINQAYYPQQKQNNGYFIDNKK</sequence>
<dbReference type="STRING" id="1121421.SAMN02745123_01433"/>
<proteinExistence type="predicted"/>
<protein>
    <recommendedName>
        <fullName evidence="3">FlgN protein</fullName>
    </recommendedName>
</protein>
<evidence type="ECO:0000313" key="1">
    <source>
        <dbReference type="EMBL" id="SHK30416.1"/>
    </source>
</evidence>
<dbReference type="EMBL" id="FRAR01000010">
    <property type="protein sequence ID" value="SHK30416.1"/>
    <property type="molecule type" value="Genomic_DNA"/>
</dbReference>
<evidence type="ECO:0000313" key="2">
    <source>
        <dbReference type="Proteomes" id="UP000183997"/>
    </source>
</evidence>
<evidence type="ECO:0008006" key="3">
    <source>
        <dbReference type="Google" id="ProtNLM"/>
    </source>
</evidence>
<gene>
    <name evidence="1" type="ORF">SAMN02745123_01433</name>
</gene>
<dbReference type="AlphaFoldDB" id="A0A1M6RDB0"/>
<dbReference type="Proteomes" id="UP000183997">
    <property type="component" value="Unassembled WGS sequence"/>
</dbReference>
<accession>A0A1M6RDB0</accession>